<dbReference type="InterPro" id="IPR001387">
    <property type="entry name" value="Cro/C1-type_HTH"/>
</dbReference>
<reference evidence="3 4" key="1">
    <citation type="submission" date="2018-12" db="EMBL/GenBank/DDBJ databases">
        <title>The whole draft genome of Streptomyce luteoverticillatus CGMCC 15060.</title>
        <authorList>
            <person name="Feng Z."/>
            <person name="Chen G."/>
            <person name="Zhang J."/>
            <person name="Zhu H."/>
            <person name="Yu X."/>
            <person name="Zhang W."/>
            <person name="Zhang X."/>
        </authorList>
    </citation>
    <scope>NUCLEOTIDE SEQUENCE [LARGE SCALE GENOMIC DNA]</scope>
    <source>
        <strain evidence="3 4">CGMCC 15060</strain>
    </source>
</reference>
<accession>A0A3S9PEG3</accession>
<organism evidence="3 4">
    <name type="scientific">Streptomyces luteoverticillatus</name>
    <name type="common">Streptoverticillium luteoverticillatus</name>
    <dbReference type="NCBI Taxonomy" id="66425"/>
    <lineage>
        <taxon>Bacteria</taxon>
        <taxon>Bacillati</taxon>
        <taxon>Actinomycetota</taxon>
        <taxon>Actinomycetes</taxon>
        <taxon>Kitasatosporales</taxon>
        <taxon>Streptomycetaceae</taxon>
        <taxon>Streptomyces</taxon>
    </lineage>
</organism>
<dbReference type="CDD" id="cd00093">
    <property type="entry name" value="HTH_XRE"/>
    <property type="match status" value="1"/>
</dbReference>
<evidence type="ECO:0000256" key="1">
    <source>
        <dbReference type="SAM" id="MobiDB-lite"/>
    </source>
</evidence>
<dbReference type="Proteomes" id="UP000267900">
    <property type="component" value="Chromosome"/>
</dbReference>
<dbReference type="InterPro" id="IPR010982">
    <property type="entry name" value="Lambda_DNA-bd_dom_sf"/>
</dbReference>
<feature type="domain" description="HTH cro/C1-type" evidence="2">
    <location>
        <begin position="12"/>
        <end position="57"/>
    </location>
</feature>
<dbReference type="AlphaFoldDB" id="A0A3S9PEG3"/>
<gene>
    <name evidence="3" type="ORF">EKH77_05415</name>
</gene>
<dbReference type="Pfam" id="PF13560">
    <property type="entry name" value="HTH_31"/>
    <property type="match status" value="1"/>
</dbReference>
<name>A0A3S9PEG3_STRLT</name>
<dbReference type="PROSITE" id="PS50943">
    <property type="entry name" value="HTH_CROC1"/>
    <property type="match status" value="1"/>
</dbReference>
<evidence type="ECO:0000313" key="3">
    <source>
        <dbReference type="EMBL" id="AZQ70739.1"/>
    </source>
</evidence>
<evidence type="ECO:0000313" key="4">
    <source>
        <dbReference type="Proteomes" id="UP000267900"/>
    </source>
</evidence>
<dbReference type="OrthoDB" id="5184419at2"/>
<dbReference type="SMART" id="SM00530">
    <property type="entry name" value="HTH_XRE"/>
    <property type="match status" value="1"/>
</dbReference>
<sequence>MLEQSRHFGHELRTLRRAARMTLDDLASRVHFSKGHLSKVERGDKPASPDLARLCDAVFEAGGALIALVPEERRRPEAEASQASTGDEEMWSMELSPDGPSRFEPLGRRQVVARAAASAVGLRMGLPRPPAGPEGDSLLEMSRSLFGQYRQLGQAAAPEAVLPALIAQTHTLRSLALRAGPRTRAGLLGLASRYAEYIGWLVQETGNDLSALWWTERAVSMAAAGGDDHLAAYALVRRALIAMYRQDAAETIGLARQAQGGRLPPRIRGLAAQREAQGHALAGDYDSCMRCLDRARALLAAPGAASDAPVIGPTSLSDPVAMVTGWCLHDLGRPRQAAAVMDAQVRRLPGHALRSQARYGVRRALAHATAGDIDHACDVVAPLLTTTIAVGSATIAADLRRLERTLARHPRNAAVRALAPELTAALHFVSVQHPSS</sequence>
<feature type="region of interest" description="Disordered" evidence="1">
    <location>
        <begin position="70"/>
        <end position="95"/>
    </location>
</feature>
<dbReference type="GO" id="GO:0003677">
    <property type="term" value="F:DNA binding"/>
    <property type="evidence" value="ECO:0007669"/>
    <property type="project" value="InterPro"/>
</dbReference>
<evidence type="ECO:0000259" key="2">
    <source>
        <dbReference type="PROSITE" id="PS50943"/>
    </source>
</evidence>
<dbReference type="EMBL" id="CP034587">
    <property type="protein sequence ID" value="AZQ70739.1"/>
    <property type="molecule type" value="Genomic_DNA"/>
</dbReference>
<keyword evidence="4" id="KW-1185">Reference proteome</keyword>
<dbReference type="SUPFAM" id="SSF47413">
    <property type="entry name" value="lambda repressor-like DNA-binding domains"/>
    <property type="match status" value="1"/>
</dbReference>
<proteinExistence type="predicted"/>
<protein>
    <submittedName>
        <fullName evidence="3">XRE family transcriptional regulator</fullName>
    </submittedName>
</protein>
<dbReference type="RefSeq" id="WP_126913300.1">
    <property type="nucleotide sequence ID" value="NZ_CP034587.1"/>
</dbReference>
<dbReference type="Gene3D" id="1.10.260.40">
    <property type="entry name" value="lambda repressor-like DNA-binding domains"/>
    <property type="match status" value="1"/>
</dbReference>